<dbReference type="GO" id="GO:0005829">
    <property type="term" value="C:cytosol"/>
    <property type="evidence" value="ECO:0007669"/>
    <property type="project" value="TreeGrafter"/>
</dbReference>
<evidence type="ECO:0000256" key="1">
    <source>
        <dbReference type="RuleBase" id="RU367049"/>
    </source>
</evidence>
<comment type="similarity">
    <text evidence="1">Belongs to the RAD23 family.</text>
</comment>
<dbReference type="PROSITE" id="PS50030">
    <property type="entry name" value="UBA"/>
    <property type="match status" value="1"/>
</dbReference>
<dbReference type="CDD" id="cd01805">
    <property type="entry name" value="Ubl_Rad23"/>
    <property type="match status" value="1"/>
</dbReference>
<sequence>MKVAFKTLKGSMFHVDAAPDMLVSRVKELVAASEHGTKDGWEAEGIKLIFQGKVLDGGRDLASYSIKENDFMHAAAIQSLCDMGFPRDQVAAVRSADEPQAALQTYLGQMRESNPNQLALIQGNASEFAAGLLQNPEALQQLLQAPEVQQMLQSPEAQLNDEDEEAIQRLMALGFQRAIVIQAFLACDKNENLAANFLFDQGSDLM</sequence>
<dbReference type="Gene3D" id="1.10.8.10">
    <property type="entry name" value="DNA helicase RuvA subunit, C-terminal domain"/>
    <property type="match status" value="1"/>
</dbReference>
<dbReference type="eggNOG" id="KOG0011">
    <property type="taxonomic scope" value="Eukaryota"/>
</dbReference>
<evidence type="ECO:0000313" key="5">
    <source>
        <dbReference type="Proteomes" id="UP000013827"/>
    </source>
</evidence>
<dbReference type="SUPFAM" id="SSF54236">
    <property type="entry name" value="Ubiquitin-like"/>
    <property type="match status" value="1"/>
</dbReference>
<evidence type="ECO:0000259" key="2">
    <source>
        <dbReference type="PROSITE" id="PS50030"/>
    </source>
</evidence>
<dbReference type="PANTHER" id="PTHR10621">
    <property type="entry name" value="UV EXCISION REPAIR PROTEIN RAD23"/>
    <property type="match status" value="1"/>
</dbReference>
<dbReference type="PROSITE" id="PS50053">
    <property type="entry name" value="UBIQUITIN_2"/>
    <property type="match status" value="1"/>
</dbReference>
<organism evidence="4 5">
    <name type="scientific">Emiliania huxleyi (strain CCMP1516)</name>
    <dbReference type="NCBI Taxonomy" id="280463"/>
    <lineage>
        <taxon>Eukaryota</taxon>
        <taxon>Haptista</taxon>
        <taxon>Haptophyta</taxon>
        <taxon>Prymnesiophyceae</taxon>
        <taxon>Isochrysidales</taxon>
        <taxon>Noelaerhabdaceae</taxon>
        <taxon>Emiliania</taxon>
    </lineage>
</organism>
<dbReference type="HOGENOM" id="CLU_040364_0_0_1"/>
<dbReference type="AlphaFoldDB" id="A0A0D3IJ76"/>
<dbReference type="InterPro" id="IPR009060">
    <property type="entry name" value="UBA-like_sf"/>
</dbReference>
<dbReference type="STRING" id="2903.R1DKC7"/>
<dbReference type="RefSeq" id="XP_005763740.1">
    <property type="nucleotide sequence ID" value="XM_005763683.1"/>
</dbReference>
<dbReference type="PANTHER" id="PTHR10621:SF0">
    <property type="entry name" value="UV EXCISION REPAIR PROTEIN RAD23"/>
    <property type="match status" value="1"/>
</dbReference>
<dbReference type="InterPro" id="IPR004806">
    <property type="entry name" value="Rad23"/>
</dbReference>
<name>A0A0D3IJ76_EMIH1</name>
<dbReference type="FunFam" id="1.10.8.10:FF:000002">
    <property type="entry name" value="UV excision repair protein RAD23 homolog"/>
    <property type="match status" value="1"/>
</dbReference>
<dbReference type="GO" id="GO:0031593">
    <property type="term" value="F:polyubiquitin modification-dependent protein binding"/>
    <property type="evidence" value="ECO:0007669"/>
    <property type="project" value="UniProtKB-UniRule"/>
</dbReference>
<dbReference type="Pfam" id="PF00240">
    <property type="entry name" value="ubiquitin"/>
    <property type="match status" value="1"/>
</dbReference>
<protein>
    <recommendedName>
        <fullName evidence="1">UV excision repair protein RAD23</fullName>
    </recommendedName>
</protein>
<reference evidence="4" key="2">
    <citation type="submission" date="2024-10" db="UniProtKB">
        <authorList>
            <consortium name="EnsemblProtists"/>
        </authorList>
    </citation>
    <scope>IDENTIFICATION</scope>
</reference>
<dbReference type="Proteomes" id="UP000013827">
    <property type="component" value="Unassembled WGS sequence"/>
</dbReference>
<dbReference type="SMART" id="SM00165">
    <property type="entry name" value="UBA"/>
    <property type="match status" value="2"/>
</dbReference>
<feature type="domain" description="Ubiquitin-like" evidence="3">
    <location>
        <begin position="1"/>
        <end position="73"/>
    </location>
</feature>
<dbReference type="Gene3D" id="3.10.20.90">
    <property type="entry name" value="Phosphatidylinositol 3-kinase Catalytic Subunit, Chain A, domain 1"/>
    <property type="match status" value="1"/>
</dbReference>
<feature type="domain" description="UBA" evidence="2">
    <location>
        <begin position="161"/>
        <end position="201"/>
    </location>
</feature>
<dbReference type="KEGG" id="ehx:EMIHUDRAFT_214612"/>
<dbReference type="GO" id="GO:0006289">
    <property type="term" value="P:nucleotide-excision repair"/>
    <property type="evidence" value="ECO:0007669"/>
    <property type="project" value="UniProtKB-UniRule"/>
</dbReference>
<keyword evidence="1" id="KW-0539">Nucleus</keyword>
<keyword evidence="1" id="KW-0227">DNA damage</keyword>
<dbReference type="GO" id="GO:0043130">
    <property type="term" value="F:ubiquitin binding"/>
    <property type="evidence" value="ECO:0007669"/>
    <property type="project" value="UniProtKB-UniRule"/>
</dbReference>
<dbReference type="PRINTS" id="PR01839">
    <property type="entry name" value="RAD23PROTEIN"/>
</dbReference>
<dbReference type="SUPFAM" id="SSF46934">
    <property type="entry name" value="UBA-like"/>
    <property type="match status" value="1"/>
</dbReference>
<dbReference type="GO" id="GO:0043161">
    <property type="term" value="P:proteasome-mediated ubiquitin-dependent protein catabolic process"/>
    <property type="evidence" value="ECO:0007669"/>
    <property type="project" value="UniProtKB-UniRule"/>
</dbReference>
<dbReference type="InterPro" id="IPR000626">
    <property type="entry name" value="Ubiquitin-like_dom"/>
</dbReference>
<comment type="subcellular location">
    <subcellularLocation>
        <location evidence="1">Nucleus</location>
    </subcellularLocation>
    <subcellularLocation>
        <location evidence="1">Cytoplasm</location>
    </subcellularLocation>
</comment>
<dbReference type="InterPro" id="IPR015940">
    <property type="entry name" value="UBA"/>
</dbReference>
<dbReference type="GeneID" id="17257507"/>
<proteinExistence type="inferred from homology"/>
<keyword evidence="1" id="KW-0234">DNA repair</keyword>
<dbReference type="InterPro" id="IPR029071">
    <property type="entry name" value="Ubiquitin-like_domsf"/>
</dbReference>
<dbReference type="EnsemblProtists" id="EOD11311">
    <property type="protein sequence ID" value="EOD11311"/>
    <property type="gene ID" value="EMIHUDRAFT_214612"/>
</dbReference>
<reference evidence="5" key="1">
    <citation type="journal article" date="2013" name="Nature">
        <title>Pan genome of the phytoplankton Emiliania underpins its global distribution.</title>
        <authorList>
            <person name="Read B.A."/>
            <person name="Kegel J."/>
            <person name="Klute M.J."/>
            <person name="Kuo A."/>
            <person name="Lefebvre S.C."/>
            <person name="Maumus F."/>
            <person name="Mayer C."/>
            <person name="Miller J."/>
            <person name="Monier A."/>
            <person name="Salamov A."/>
            <person name="Young J."/>
            <person name="Aguilar M."/>
            <person name="Claverie J.M."/>
            <person name="Frickenhaus S."/>
            <person name="Gonzalez K."/>
            <person name="Herman E.K."/>
            <person name="Lin Y.C."/>
            <person name="Napier J."/>
            <person name="Ogata H."/>
            <person name="Sarno A.F."/>
            <person name="Shmutz J."/>
            <person name="Schroeder D."/>
            <person name="de Vargas C."/>
            <person name="Verret F."/>
            <person name="von Dassow P."/>
            <person name="Valentin K."/>
            <person name="Van de Peer Y."/>
            <person name="Wheeler G."/>
            <person name="Dacks J.B."/>
            <person name="Delwiche C.F."/>
            <person name="Dyhrman S.T."/>
            <person name="Glockner G."/>
            <person name="John U."/>
            <person name="Richards T."/>
            <person name="Worden A.Z."/>
            <person name="Zhang X."/>
            <person name="Grigoriev I.V."/>
            <person name="Allen A.E."/>
            <person name="Bidle K."/>
            <person name="Borodovsky M."/>
            <person name="Bowler C."/>
            <person name="Brownlee C."/>
            <person name="Cock J.M."/>
            <person name="Elias M."/>
            <person name="Gladyshev V.N."/>
            <person name="Groth M."/>
            <person name="Guda C."/>
            <person name="Hadaegh A."/>
            <person name="Iglesias-Rodriguez M.D."/>
            <person name="Jenkins J."/>
            <person name="Jones B.M."/>
            <person name="Lawson T."/>
            <person name="Leese F."/>
            <person name="Lindquist E."/>
            <person name="Lobanov A."/>
            <person name="Lomsadze A."/>
            <person name="Malik S.B."/>
            <person name="Marsh M.E."/>
            <person name="Mackinder L."/>
            <person name="Mock T."/>
            <person name="Mueller-Roeber B."/>
            <person name="Pagarete A."/>
            <person name="Parker M."/>
            <person name="Probert I."/>
            <person name="Quesneville H."/>
            <person name="Raines C."/>
            <person name="Rensing S.A."/>
            <person name="Riano-Pachon D.M."/>
            <person name="Richier S."/>
            <person name="Rokitta S."/>
            <person name="Shiraiwa Y."/>
            <person name="Soanes D.M."/>
            <person name="van der Giezen M."/>
            <person name="Wahlund T.M."/>
            <person name="Williams B."/>
            <person name="Wilson W."/>
            <person name="Wolfe G."/>
            <person name="Wurch L.L."/>
        </authorList>
    </citation>
    <scope>NUCLEOTIDE SEQUENCE</scope>
</reference>
<dbReference type="Pfam" id="PF00627">
    <property type="entry name" value="UBA"/>
    <property type="match status" value="1"/>
</dbReference>
<accession>A0A0D3IJ76</accession>
<comment type="function">
    <text evidence="1">Multiubiquitin chain receptor involved in modulation of proteasomal degradation. Involved in nucleotide excision repair.</text>
</comment>
<evidence type="ECO:0000313" key="4">
    <source>
        <dbReference type="EnsemblProtists" id="EOD11311"/>
    </source>
</evidence>
<dbReference type="SMART" id="SM00213">
    <property type="entry name" value="UBQ"/>
    <property type="match status" value="1"/>
</dbReference>
<dbReference type="GO" id="GO:0005654">
    <property type="term" value="C:nucleoplasm"/>
    <property type="evidence" value="ECO:0007669"/>
    <property type="project" value="TreeGrafter"/>
</dbReference>
<dbReference type="PaxDb" id="2903-EOD11311"/>
<keyword evidence="5" id="KW-1185">Reference proteome</keyword>
<dbReference type="GO" id="GO:0003684">
    <property type="term" value="F:damaged DNA binding"/>
    <property type="evidence" value="ECO:0007669"/>
    <property type="project" value="UniProtKB-UniRule"/>
</dbReference>
<keyword evidence="1" id="KW-0963">Cytoplasm</keyword>
<dbReference type="CDD" id="cd14281">
    <property type="entry name" value="UBA2_Rad23_like"/>
    <property type="match status" value="1"/>
</dbReference>
<dbReference type="GO" id="GO:0070628">
    <property type="term" value="F:proteasome binding"/>
    <property type="evidence" value="ECO:0007669"/>
    <property type="project" value="TreeGrafter"/>
</dbReference>
<evidence type="ECO:0000259" key="3">
    <source>
        <dbReference type="PROSITE" id="PS50053"/>
    </source>
</evidence>